<dbReference type="RefSeq" id="WP_024902074.1">
    <property type="nucleotide sequence ID" value="NZ_LAQU01000007.1"/>
</dbReference>
<dbReference type="Pfam" id="PF00072">
    <property type="entry name" value="Response_reg"/>
    <property type="match status" value="1"/>
</dbReference>
<sequence length="241" mass="25643">MAMGNASKNVSPTWYRRAPVGFEEAEPRARAARKLRVLVVDDNTDAAAALSFLVECWGHDVRLAYDGDQAMRMASGYSPDAVLLDIGLPGMSGYDVAASLRASETQVQSSCDALRAVQTQRTVQEMSDQVNAAASSQARARHGRQAAQLTNDAEQAPPRALLVAVTGYGLPEDIAKARAAGFDFHVTKPSNTALLESLLARYAGRFDGLSQLAEGRGDCQEEGRVTGPMMPTEALAALSSV</sequence>
<evidence type="ECO:0000313" key="5">
    <source>
        <dbReference type="Proteomes" id="UP000033618"/>
    </source>
</evidence>
<dbReference type="InterPro" id="IPR011006">
    <property type="entry name" value="CheY-like_superfamily"/>
</dbReference>
<dbReference type="PATRIC" id="fig|28092.6.peg.2240"/>
<reference evidence="4 5" key="1">
    <citation type="submission" date="2015-03" db="EMBL/GenBank/DDBJ databases">
        <title>Draft Genome Sequence of Burkholderia andropogonis type strain ICMP2807, isolated from Sorghum bicolor.</title>
        <authorList>
            <person name="Lopes-Santos L."/>
            <person name="Castro D.B."/>
            <person name="Ottoboni L.M."/>
            <person name="Park D."/>
            <person name="Weirc B.S."/>
            <person name="Destefano S.A."/>
        </authorList>
    </citation>
    <scope>NUCLEOTIDE SEQUENCE [LARGE SCALE GENOMIC DNA]</scope>
    <source>
        <strain evidence="4 5">ICMP2807</strain>
    </source>
</reference>
<dbReference type="EMBL" id="LAQU01000007">
    <property type="protein sequence ID" value="KKB63879.1"/>
    <property type="molecule type" value="Genomic_DNA"/>
</dbReference>
<dbReference type="AlphaFoldDB" id="A0A0F5K1V9"/>
<evidence type="ECO:0000259" key="3">
    <source>
        <dbReference type="PROSITE" id="PS50110"/>
    </source>
</evidence>
<accession>A0A0F5K1V9</accession>
<dbReference type="GO" id="GO:0000160">
    <property type="term" value="P:phosphorelay signal transduction system"/>
    <property type="evidence" value="ECO:0007669"/>
    <property type="project" value="InterPro"/>
</dbReference>
<dbReference type="SMART" id="SM00448">
    <property type="entry name" value="REC"/>
    <property type="match status" value="1"/>
</dbReference>
<evidence type="ECO:0000313" key="4">
    <source>
        <dbReference type="EMBL" id="KKB63879.1"/>
    </source>
</evidence>
<dbReference type="Gene3D" id="3.40.50.2300">
    <property type="match status" value="1"/>
</dbReference>
<dbReference type="STRING" id="28092.WM40_09515"/>
<feature type="modified residue" description="4-aspartylphosphate" evidence="2">
    <location>
        <position position="85"/>
    </location>
</feature>
<proteinExistence type="predicted"/>
<comment type="caution">
    <text evidence="4">The sequence shown here is derived from an EMBL/GenBank/DDBJ whole genome shotgun (WGS) entry which is preliminary data.</text>
</comment>
<gene>
    <name evidence="4" type="ORF">WM40_09515</name>
</gene>
<evidence type="ECO:0000256" key="2">
    <source>
        <dbReference type="PROSITE-ProRule" id="PRU00169"/>
    </source>
</evidence>
<dbReference type="PANTHER" id="PTHR44591:SF3">
    <property type="entry name" value="RESPONSE REGULATORY DOMAIN-CONTAINING PROTEIN"/>
    <property type="match status" value="1"/>
</dbReference>
<dbReference type="SUPFAM" id="SSF52172">
    <property type="entry name" value="CheY-like"/>
    <property type="match status" value="1"/>
</dbReference>
<dbReference type="PANTHER" id="PTHR44591">
    <property type="entry name" value="STRESS RESPONSE REGULATOR PROTEIN 1"/>
    <property type="match status" value="1"/>
</dbReference>
<dbReference type="InterPro" id="IPR050595">
    <property type="entry name" value="Bact_response_regulator"/>
</dbReference>
<feature type="domain" description="Response regulatory" evidence="3">
    <location>
        <begin position="36"/>
        <end position="203"/>
    </location>
</feature>
<keyword evidence="5" id="KW-1185">Reference proteome</keyword>
<dbReference type="Proteomes" id="UP000033618">
    <property type="component" value="Unassembled WGS sequence"/>
</dbReference>
<protein>
    <recommendedName>
        <fullName evidence="3">Response regulatory domain-containing protein</fullName>
    </recommendedName>
</protein>
<dbReference type="InterPro" id="IPR001789">
    <property type="entry name" value="Sig_transdc_resp-reg_receiver"/>
</dbReference>
<dbReference type="PROSITE" id="PS50110">
    <property type="entry name" value="RESPONSE_REGULATORY"/>
    <property type="match status" value="1"/>
</dbReference>
<name>A0A0F5K1V9_9BURK</name>
<keyword evidence="1 2" id="KW-0597">Phosphoprotein</keyword>
<organism evidence="4 5">
    <name type="scientific">Robbsia andropogonis</name>
    <dbReference type="NCBI Taxonomy" id="28092"/>
    <lineage>
        <taxon>Bacteria</taxon>
        <taxon>Pseudomonadati</taxon>
        <taxon>Pseudomonadota</taxon>
        <taxon>Betaproteobacteria</taxon>
        <taxon>Burkholderiales</taxon>
        <taxon>Burkholderiaceae</taxon>
        <taxon>Robbsia</taxon>
    </lineage>
</organism>
<evidence type="ECO:0000256" key="1">
    <source>
        <dbReference type="ARBA" id="ARBA00022553"/>
    </source>
</evidence>